<dbReference type="EMBL" id="APOJ01000029">
    <property type="protein sequence ID" value="ENU25912.1"/>
    <property type="molecule type" value="Genomic_DNA"/>
</dbReference>
<evidence type="ECO:0000313" key="1">
    <source>
        <dbReference type="EMBL" id="ENU25912.1"/>
    </source>
</evidence>
<dbReference type="GeneID" id="92836126"/>
<dbReference type="Proteomes" id="UP000013190">
    <property type="component" value="Unassembled WGS sequence"/>
</dbReference>
<protein>
    <recommendedName>
        <fullName evidence="3">Phospholipase D-like domain-containing protein</fullName>
    </recommendedName>
</protein>
<reference evidence="1 2" key="2">
    <citation type="journal article" date="2016" name="Int. J. Syst. Evol. Microbiol.">
        <title>Taxonomy of haemolytic and/or proteolytic strains of the genus Acinetobacter with the proposal of Acinetobacter courvalinii sp. nov. (genomic species 14 sensu Bouvet &amp; Jeanjean), Acinetobacter dispersus sp. nov. (genomic species 17), Acinetobacter modestus sp. nov., Acinetobacter proteolyticus sp. nov. and Acinetobacter vivianii sp. nov.</title>
        <authorList>
            <person name="Nemec A."/>
            <person name="Radolfova-Krizova L."/>
            <person name="Maixnerova M."/>
            <person name="Vrestiakova E."/>
            <person name="Jezek P."/>
            <person name="Sedo O."/>
        </authorList>
    </citation>
    <scope>NUCLEOTIDE SEQUENCE [LARGE SCALE GENOMIC DNA]</scope>
    <source>
        <strain evidence="1 2">NIPH 236</strain>
    </source>
</reference>
<dbReference type="Gene3D" id="3.30.870.10">
    <property type="entry name" value="Endonuclease Chain A"/>
    <property type="match status" value="1"/>
</dbReference>
<comment type="caution">
    <text evidence="1">The sequence shown here is derived from an EMBL/GenBank/DDBJ whole genome shotgun (WGS) entry which is preliminary data.</text>
</comment>
<reference evidence="2" key="1">
    <citation type="submission" date="2013-02" db="EMBL/GenBank/DDBJ databases">
        <title>The Genome Sequence of Acinetobacter sp. NIPH 236.</title>
        <authorList>
            <consortium name="The Broad Institute Genome Sequencing Platform"/>
            <consortium name="The Broad Institute Genome Sequencing Center for Infectious Disease"/>
            <person name="Cerqueira G."/>
            <person name="Feldgarden M."/>
            <person name="Courvalin P."/>
            <person name="Perichon B."/>
            <person name="Grillot-Courvalin C."/>
            <person name="Clermont D."/>
            <person name="Rocha E."/>
            <person name="Yoon E.-J."/>
            <person name="Nemec A."/>
            <person name="Walker B."/>
            <person name="Young S.K."/>
            <person name="Zeng Q."/>
            <person name="Gargeya S."/>
            <person name="Fitzgerald M."/>
            <person name="Haas B."/>
            <person name="Abouelleil A."/>
            <person name="Alvarado L."/>
            <person name="Arachchi H.M."/>
            <person name="Berlin A.M."/>
            <person name="Chapman S.B."/>
            <person name="Dewar J."/>
            <person name="Goldberg J."/>
            <person name="Griggs A."/>
            <person name="Gujja S."/>
            <person name="Hansen M."/>
            <person name="Howarth C."/>
            <person name="Imamovic A."/>
            <person name="Larimer J."/>
            <person name="McCowan C."/>
            <person name="Murphy C."/>
            <person name="Neiman D."/>
            <person name="Pearson M."/>
            <person name="Priest M."/>
            <person name="Roberts A."/>
            <person name="Saif S."/>
            <person name="Shea T."/>
            <person name="Sisk P."/>
            <person name="Sykes S."/>
            <person name="Wortman J."/>
            <person name="Nusbaum C."/>
            <person name="Birren B."/>
        </authorList>
    </citation>
    <scope>NUCLEOTIDE SEQUENCE [LARGE SCALE GENOMIC DNA]</scope>
    <source>
        <strain evidence="2">NIPH 236</strain>
    </source>
</reference>
<accession>A0ABP2TUE0</accession>
<keyword evidence="2" id="KW-1185">Reference proteome</keyword>
<sequence>MKVFFNISKEKSSRLVDALCSNIDARKKYQLSIFTCYLADDLAKVKDFIEEVSNNIKLTDVRLYIDARECIRIGLNHLQDFQKSYFDHYISLDIIAIDTPTLFHSKAYTLLSHDEKSGLLVMGSANFSKGGLFANRGGNYESLLMTNDIETVNQFLSLEGVQDKYIKTLDRLEEYKTANFTFKYALLQQGRFVHKWSETFNQYFAIKYKLSEKVKNEIGNDVLRSLGFAVDAETISRQFFDFSNLKKDEEADEKQFNRLLRRGIETYLGHWLPSPLLHEIGAKIQTNKIFETLSENIDQQLIEHQQRIIDTFERLKVEGFIDKSDESKDPIQEVRDKLAKLEQDHDKLYRLWHKFYDFELPYDLSQKDDIEIVYKDLVNRIQSKKRKNAAAYSVLESLDTLRPNAVFEYFMSHELDTIGDEDE</sequence>
<gene>
    <name evidence="1" type="ORF">F992_02774</name>
</gene>
<organism evidence="1 2">
    <name type="scientific">Acinetobacter modestus</name>
    <dbReference type="NCBI Taxonomy" id="1776740"/>
    <lineage>
        <taxon>Bacteria</taxon>
        <taxon>Pseudomonadati</taxon>
        <taxon>Pseudomonadota</taxon>
        <taxon>Gammaproteobacteria</taxon>
        <taxon>Moraxellales</taxon>
        <taxon>Moraxellaceae</taxon>
        <taxon>Acinetobacter</taxon>
    </lineage>
</organism>
<evidence type="ECO:0008006" key="3">
    <source>
        <dbReference type="Google" id="ProtNLM"/>
    </source>
</evidence>
<name>A0ABP2TUE0_9GAMM</name>
<proteinExistence type="predicted"/>
<evidence type="ECO:0000313" key="2">
    <source>
        <dbReference type="Proteomes" id="UP000013190"/>
    </source>
</evidence>
<dbReference type="RefSeq" id="WP_004663492.1">
    <property type="nucleotide sequence ID" value="NZ_BMDV01000006.1"/>
</dbReference>